<gene>
    <name evidence="2" type="ORF">EXN66_Car015854</name>
</gene>
<evidence type="ECO:0008006" key="4">
    <source>
        <dbReference type="Google" id="ProtNLM"/>
    </source>
</evidence>
<accession>A0A6G1QCG0</accession>
<dbReference type="EMBL" id="CM015726">
    <property type="protein sequence ID" value="KAF3700167.1"/>
    <property type="molecule type" value="Genomic_DNA"/>
</dbReference>
<protein>
    <recommendedName>
        <fullName evidence="4">Tubulin epsilon and delta complex protein 2</fullName>
    </recommendedName>
</protein>
<organism evidence="2 3">
    <name type="scientific">Channa argus</name>
    <name type="common">Northern snakehead</name>
    <name type="synonym">Ophicephalus argus</name>
    <dbReference type="NCBI Taxonomy" id="215402"/>
    <lineage>
        <taxon>Eukaryota</taxon>
        <taxon>Metazoa</taxon>
        <taxon>Chordata</taxon>
        <taxon>Craniata</taxon>
        <taxon>Vertebrata</taxon>
        <taxon>Euteleostomi</taxon>
        <taxon>Actinopterygii</taxon>
        <taxon>Neopterygii</taxon>
        <taxon>Teleostei</taxon>
        <taxon>Neoteleostei</taxon>
        <taxon>Acanthomorphata</taxon>
        <taxon>Anabantaria</taxon>
        <taxon>Anabantiformes</taxon>
        <taxon>Channoidei</taxon>
        <taxon>Channidae</taxon>
        <taxon>Channa</taxon>
    </lineage>
</organism>
<dbReference type="InterPro" id="IPR031518">
    <property type="entry name" value="DUF4693"/>
</dbReference>
<feature type="region of interest" description="Disordered" evidence="1">
    <location>
        <begin position="86"/>
        <end position="156"/>
    </location>
</feature>
<feature type="compositionally biased region" description="Polar residues" evidence="1">
    <location>
        <begin position="105"/>
        <end position="132"/>
    </location>
</feature>
<evidence type="ECO:0000313" key="3">
    <source>
        <dbReference type="Proteomes" id="UP000503349"/>
    </source>
</evidence>
<evidence type="ECO:0000313" key="2">
    <source>
        <dbReference type="EMBL" id="KAF3700167.1"/>
    </source>
</evidence>
<dbReference type="AlphaFoldDB" id="A0A6G1QCG0"/>
<feature type="compositionally biased region" description="Low complexity" evidence="1">
    <location>
        <begin position="142"/>
        <end position="152"/>
    </location>
</feature>
<proteinExistence type="predicted"/>
<sequence length="490" mass="54631">MSLLSIVERTIKLYKAEQAKINDSIQLYRDILQSLSAQSKTGSERPECADNTARDTDTSPLEKEEIELLEQALEKALRVRTGLRVSVKDPNKDKQHGFRKEPGATSGSSKDVTLSSALPKGRQTTIRSSSKSTHLDQKWHKSGSSTLGSGKSANYNLGKSKTTDYRKIIQNYPVSSAGFVQHQAAKKLADLASGTFDHILTLDSQRTTIRDTVLNGSDLGKVTSVSIPSTNKTVPFSHKYKSGTHSVLQHSGTSSEQKVKWKSLRTKQNRLWEKIIALQRNPVPGRSYFMERMRAMFPEDWPCGSPDHVRLLVNRLIHQGHDLTQHCQTKELLAKHNPDVATELGGRLSDYDSHLTLERLQMTVAEIHSFADKVKQEWEAWDRWRPDGGCLCPSGASGAWGDAMIASLPITINYTTEAELLKLENLRMRVALLQQEIYLEQALLDTLFPQLFLILPGPGCPKPSLLRDMYSLLGEGGECFPAIVLDSEPD</sequence>
<feature type="compositionally biased region" description="Basic and acidic residues" evidence="1">
    <location>
        <begin position="86"/>
        <end position="102"/>
    </location>
</feature>
<dbReference type="PANTHER" id="PTHR14870:SF1">
    <property type="entry name" value="TUBULIN EPSILON AND DELTA COMPLEX PROTEIN 2"/>
    <property type="match status" value="1"/>
</dbReference>
<dbReference type="Proteomes" id="UP000503349">
    <property type="component" value="Chromosome 15"/>
</dbReference>
<name>A0A6G1QCG0_CHAAH</name>
<reference evidence="3" key="2">
    <citation type="submission" date="2019-02" db="EMBL/GenBank/DDBJ databases">
        <title>Opniocepnalus argus Var Kimnra genome.</title>
        <authorList>
            <person name="Zhou C."/>
            <person name="Xiao S."/>
        </authorList>
    </citation>
    <scope>NUCLEOTIDE SEQUENCE [LARGE SCALE GENOMIC DNA]</scope>
</reference>
<feature type="region of interest" description="Disordered" evidence="1">
    <location>
        <begin position="38"/>
        <end position="61"/>
    </location>
</feature>
<dbReference type="PANTHER" id="PTHR14870">
    <property type="entry name" value="TUBULIN EPSILON AND DELTA COMPLEX PROTEIN 2"/>
    <property type="match status" value="1"/>
</dbReference>
<evidence type="ECO:0000256" key="1">
    <source>
        <dbReference type="SAM" id="MobiDB-lite"/>
    </source>
</evidence>
<keyword evidence="3" id="KW-1185">Reference proteome</keyword>
<feature type="compositionally biased region" description="Basic and acidic residues" evidence="1">
    <location>
        <begin position="42"/>
        <end position="61"/>
    </location>
</feature>
<reference evidence="2 3" key="1">
    <citation type="submission" date="2019-02" db="EMBL/GenBank/DDBJ databases">
        <title>Opniocepnalus argus genome.</title>
        <authorList>
            <person name="Zhou C."/>
            <person name="Xiao S."/>
        </authorList>
    </citation>
    <scope>NUCLEOTIDE SEQUENCE [LARGE SCALE GENOMIC DNA]</scope>
    <source>
        <strain evidence="2">OARG1902GOOAL</strain>
        <tissue evidence="2">Muscle</tissue>
    </source>
</reference>
<dbReference type="Pfam" id="PF15764">
    <property type="entry name" value="DUF4693"/>
    <property type="match status" value="1"/>
</dbReference>